<feature type="coiled-coil region" evidence="1">
    <location>
        <begin position="122"/>
        <end position="166"/>
    </location>
</feature>
<evidence type="ECO:0000256" key="1">
    <source>
        <dbReference type="SAM" id="Coils"/>
    </source>
</evidence>
<dbReference type="InterPro" id="IPR039449">
    <property type="entry name" value="TssO"/>
</dbReference>
<dbReference type="OrthoDB" id="656843at2"/>
<dbReference type="EMBL" id="CP002453">
    <property type="protein sequence ID" value="ADV50992.1"/>
    <property type="molecule type" value="Genomic_DNA"/>
</dbReference>
<dbReference type="AlphaFoldDB" id="E6XAN0"/>
<organism evidence="3 4">
    <name type="scientific">Cellulophaga algicola (strain DSM 14237 / IC166 / ACAM 630)</name>
    <dbReference type="NCBI Taxonomy" id="688270"/>
    <lineage>
        <taxon>Bacteria</taxon>
        <taxon>Pseudomonadati</taxon>
        <taxon>Bacteroidota</taxon>
        <taxon>Flavobacteriia</taxon>
        <taxon>Flavobacteriales</taxon>
        <taxon>Flavobacteriaceae</taxon>
        <taxon>Cellulophaga</taxon>
    </lineage>
</organism>
<dbReference type="Pfam" id="PF17561">
    <property type="entry name" value="TssO"/>
    <property type="match status" value="1"/>
</dbReference>
<protein>
    <recommendedName>
        <fullName evidence="5">Type VI secretion system transmembrane protein TssO</fullName>
    </recommendedName>
</protein>
<keyword evidence="1" id="KW-0175">Coiled coil</keyword>
<evidence type="ECO:0008006" key="5">
    <source>
        <dbReference type="Google" id="ProtNLM"/>
    </source>
</evidence>
<name>E6XAN0_CELAD</name>
<keyword evidence="2" id="KW-1133">Transmembrane helix</keyword>
<evidence type="ECO:0000313" key="4">
    <source>
        <dbReference type="Proteomes" id="UP000008634"/>
    </source>
</evidence>
<keyword evidence="4" id="KW-1185">Reference proteome</keyword>
<evidence type="ECO:0000313" key="3">
    <source>
        <dbReference type="EMBL" id="ADV50992.1"/>
    </source>
</evidence>
<dbReference type="HOGENOM" id="CLU_132522_0_0_10"/>
<accession>E6XAN0</accession>
<reference evidence="3 4" key="1">
    <citation type="journal article" date="2010" name="Stand. Genomic Sci.">
        <title>Complete genome sequence of Cellulophaga algicola type strain (IC166).</title>
        <authorList>
            <person name="Abt B."/>
            <person name="Lu M."/>
            <person name="Misra M."/>
            <person name="Han C."/>
            <person name="Nolan M."/>
            <person name="Lucas S."/>
            <person name="Hammon N."/>
            <person name="Deshpande S."/>
            <person name="Cheng J.F."/>
            <person name="Tapia R."/>
            <person name="Goodwin L."/>
            <person name="Pitluck S."/>
            <person name="Liolios K."/>
            <person name="Pagani I."/>
            <person name="Ivanova N."/>
            <person name="Mavromatis K."/>
            <person name="Ovchinikova G."/>
            <person name="Pati A."/>
            <person name="Chen A."/>
            <person name="Palaniappan K."/>
            <person name="Land M."/>
            <person name="Hauser L."/>
            <person name="Chang Y.J."/>
            <person name="Jeffries C.D."/>
            <person name="Detter J.C."/>
            <person name="Brambilla E."/>
            <person name="Rohde M."/>
            <person name="Tindall B.J."/>
            <person name="Goker M."/>
            <person name="Woyke T."/>
            <person name="Bristow J."/>
            <person name="Eisen J.A."/>
            <person name="Markowitz V."/>
            <person name="Hugenholtz P."/>
            <person name="Kyrpides N.C."/>
            <person name="Klenk H.P."/>
            <person name="Lapidus A."/>
        </authorList>
    </citation>
    <scope>NUCLEOTIDE SEQUENCE [LARGE SCALE GENOMIC DNA]</scope>
    <source>
        <strain evidence="4">DSM 14237 / IC166 / ACAM 630</strain>
    </source>
</reference>
<gene>
    <name evidence="3" type="ordered locus">Celal_3743</name>
</gene>
<evidence type="ECO:0000256" key="2">
    <source>
        <dbReference type="SAM" id="Phobius"/>
    </source>
</evidence>
<dbReference type="RefSeq" id="WP_013552442.1">
    <property type="nucleotide sequence ID" value="NC_014934.1"/>
</dbReference>
<dbReference type="eggNOG" id="ENOG50311BC">
    <property type="taxonomic scope" value="Bacteria"/>
</dbReference>
<proteinExistence type="predicted"/>
<feature type="transmembrane region" description="Helical" evidence="2">
    <location>
        <begin position="12"/>
        <end position="35"/>
    </location>
</feature>
<dbReference type="KEGG" id="cao:Celal_3743"/>
<keyword evidence="2" id="KW-0812">Transmembrane</keyword>
<sequence length="170" mass="20260">MEILNKKERISAFLLFLLMFLVTIILLFVAVFFSYKLPWKENEVLRAENKKIQYEFMYQKQFIKELKRVDVLIDSLDKTKQGNIFLEQSINSDLVHIKDDIPKDSLENRNMYENLILTYKKLLDAKRDLKQVSNAKAEIEELDSQLDDYEDQIRNLETALELARRINNSH</sequence>
<keyword evidence="2" id="KW-0472">Membrane</keyword>
<dbReference type="Proteomes" id="UP000008634">
    <property type="component" value="Chromosome"/>
</dbReference>
<dbReference type="STRING" id="688270.Celal_3743"/>